<comment type="similarity">
    <text evidence="1">Belongs to the LysR transcriptional regulatory family.</text>
</comment>
<dbReference type="RefSeq" id="WP_111266471.1">
    <property type="nucleotide sequence ID" value="NZ_CP029843.1"/>
</dbReference>
<evidence type="ECO:0000313" key="6">
    <source>
        <dbReference type="EMBL" id="AWV07361.1"/>
    </source>
</evidence>
<organism evidence="6 7">
    <name type="scientific">Marilutibacter maris</name>
    <dbReference type="NCBI Taxonomy" id="1605891"/>
    <lineage>
        <taxon>Bacteria</taxon>
        <taxon>Pseudomonadati</taxon>
        <taxon>Pseudomonadota</taxon>
        <taxon>Gammaproteobacteria</taxon>
        <taxon>Lysobacterales</taxon>
        <taxon>Lysobacteraceae</taxon>
        <taxon>Marilutibacter</taxon>
    </lineage>
</organism>
<evidence type="ECO:0000259" key="5">
    <source>
        <dbReference type="PROSITE" id="PS50931"/>
    </source>
</evidence>
<reference evidence="6 7" key="1">
    <citation type="submission" date="2018-05" db="EMBL/GenBank/DDBJ databases">
        <title>The complete genome of Lysobacter maris HZ9B, a marine bacterium antagonistic against terrestrial plant pathogens.</title>
        <authorList>
            <person name="Zhang X.-Q."/>
        </authorList>
    </citation>
    <scope>NUCLEOTIDE SEQUENCE [LARGE SCALE GENOMIC DNA]</scope>
    <source>
        <strain evidence="6 7">HZ9B</strain>
    </source>
</reference>
<dbReference type="SUPFAM" id="SSF53850">
    <property type="entry name" value="Periplasmic binding protein-like II"/>
    <property type="match status" value="1"/>
</dbReference>
<dbReference type="Proteomes" id="UP000249447">
    <property type="component" value="Chromosome"/>
</dbReference>
<proteinExistence type="inferred from homology"/>
<dbReference type="SUPFAM" id="SSF46785">
    <property type="entry name" value="Winged helix' DNA-binding domain"/>
    <property type="match status" value="1"/>
</dbReference>
<dbReference type="PROSITE" id="PS50931">
    <property type="entry name" value="HTH_LYSR"/>
    <property type="match status" value="1"/>
</dbReference>
<gene>
    <name evidence="6" type="ORF">C9I47_1665</name>
</gene>
<sequence length="284" mass="30711">MDWENLRHLYAFAEHGSLAAAARALGVEHATVARRIAALETQLQTRLVDRRGRRLLLTGDGERIAAIARRMRDDADAVERAAAGARSELTGTVTISAPPALAAAQLIGPLVALQQKHRRLELRLIGESRSAALDRREADIAVRLSRPRSGELIIVRLGAMPFRLYASPGYLRDRDERDWSFVGYDAPMAQSPQQRRLRAIAAGRAIAFTASSAELQQAAARAGAGVAMLPGFMADDDPALVRVDKDAPPFQREIWLAIHADMKTAAGVRAVVDALKAAFATGAD</sequence>
<evidence type="ECO:0000256" key="2">
    <source>
        <dbReference type="ARBA" id="ARBA00023015"/>
    </source>
</evidence>
<dbReference type="PANTHER" id="PTHR30537">
    <property type="entry name" value="HTH-TYPE TRANSCRIPTIONAL REGULATOR"/>
    <property type="match status" value="1"/>
</dbReference>
<dbReference type="PANTHER" id="PTHR30537:SF3">
    <property type="entry name" value="TRANSCRIPTIONAL REGULATORY PROTEIN"/>
    <property type="match status" value="1"/>
</dbReference>
<dbReference type="GO" id="GO:0043565">
    <property type="term" value="F:sequence-specific DNA binding"/>
    <property type="evidence" value="ECO:0007669"/>
    <property type="project" value="TreeGrafter"/>
</dbReference>
<dbReference type="AlphaFoldDB" id="A0A2U9T4C3"/>
<keyword evidence="3" id="KW-0238">DNA-binding</keyword>
<dbReference type="InterPro" id="IPR058163">
    <property type="entry name" value="LysR-type_TF_proteobact-type"/>
</dbReference>
<feature type="domain" description="HTH lysR-type" evidence="5">
    <location>
        <begin position="1"/>
        <end position="58"/>
    </location>
</feature>
<dbReference type="Pfam" id="PF00126">
    <property type="entry name" value="HTH_1"/>
    <property type="match status" value="1"/>
</dbReference>
<dbReference type="InterPro" id="IPR005119">
    <property type="entry name" value="LysR_subst-bd"/>
</dbReference>
<dbReference type="GO" id="GO:0006351">
    <property type="term" value="P:DNA-templated transcription"/>
    <property type="evidence" value="ECO:0007669"/>
    <property type="project" value="TreeGrafter"/>
</dbReference>
<keyword evidence="4" id="KW-0804">Transcription</keyword>
<dbReference type="Gene3D" id="3.40.190.290">
    <property type="match status" value="1"/>
</dbReference>
<evidence type="ECO:0000256" key="3">
    <source>
        <dbReference type="ARBA" id="ARBA00023125"/>
    </source>
</evidence>
<evidence type="ECO:0000256" key="1">
    <source>
        <dbReference type="ARBA" id="ARBA00009437"/>
    </source>
</evidence>
<dbReference type="OrthoDB" id="570111at2"/>
<protein>
    <submittedName>
        <fullName evidence="6">LysR family transcriptional regulator</fullName>
    </submittedName>
</protein>
<dbReference type="GO" id="GO:0003700">
    <property type="term" value="F:DNA-binding transcription factor activity"/>
    <property type="evidence" value="ECO:0007669"/>
    <property type="project" value="InterPro"/>
</dbReference>
<evidence type="ECO:0000256" key="4">
    <source>
        <dbReference type="ARBA" id="ARBA00023163"/>
    </source>
</evidence>
<dbReference type="KEGG" id="lmb:C9I47_1665"/>
<accession>A0A2U9T4C3</accession>
<dbReference type="InterPro" id="IPR036390">
    <property type="entry name" value="WH_DNA-bd_sf"/>
</dbReference>
<keyword evidence="7" id="KW-1185">Reference proteome</keyword>
<name>A0A2U9T4C3_9GAMM</name>
<dbReference type="InterPro" id="IPR000847">
    <property type="entry name" value="LysR_HTH_N"/>
</dbReference>
<keyword evidence="2" id="KW-0805">Transcription regulation</keyword>
<dbReference type="EMBL" id="CP029843">
    <property type="protein sequence ID" value="AWV07361.1"/>
    <property type="molecule type" value="Genomic_DNA"/>
</dbReference>
<dbReference type="Pfam" id="PF03466">
    <property type="entry name" value="LysR_substrate"/>
    <property type="match status" value="1"/>
</dbReference>
<dbReference type="Gene3D" id="1.10.10.10">
    <property type="entry name" value="Winged helix-like DNA-binding domain superfamily/Winged helix DNA-binding domain"/>
    <property type="match status" value="1"/>
</dbReference>
<dbReference type="InterPro" id="IPR036388">
    <property type="entry name" value="WH-like_DNA-bd_sf"/>
</dbReference>
<evidence type="ECO:0000313" key="7">
    <source>
        <dbReference type="Proteomes" id="UP000249447"/>
    </source>
</evidence>